<accession>C2MA22</accession>
<dbReference type="RefSeq" id="WP_007364744.1">
    <property type="nucleotide sequence ID" value="NZ_ACLR01000059.1"/>
</dbReference>
<dbReference type="AlphaFoldDB" id="C2MA22"/>
<proteinExistence type="predicted"/>
<feature type="domain" description="Thioredoxin" evidence="2">
    <location>
        <begin position="187"/>
        <end position="332"/>
    </location>
</feature>
<protein>
    <recommendedName>
        <fullName evidence="2">Thioredoxin domain-containing protein</fullName>
    </recommendedName>
</protein>
<name>C2MA22_9PORP</name>
<keyword evidence="4" id="KW-1185">Reference proteome</keyword>
<dbReference type="Pfam" id="PF17127">
    <property type="entry name" value="DUF5106"/>
    <property type="match status" value="1"/>
</dbReference>
<evidence type="ECO:0000259" key="2">
    <source>
        <dbReference type="PROSITE" id="PS51352"/>
    </source>
</evidence>
<evidence type="ECO:0000313" key="4">
    <source>
        <dbReference type="Proteomes" id="UP000003303"/>
    </source>
</evidence>
<gene>
    <name evidence="3" type="ORF">PORUE0001_1652</name>
</gene>
<comment type="caution">
    <text evidence="3">The sequence shown here is derived from an EMBL/GenBank/DDBJ whole genome shotgun (WGS) entry which is preliminary data.</text>
</comment>
<dbReference type="InterPro" id="IPR033395">
    <property type="entry name" value="DUF5106"/>
</dbReference>
<dbReference type="OrthoDB" id="9805634at2"/>
<dbReference type="eggNOG" id="COG0526">
    <property type="taxonomic scope" value="Bacteria"/>
</dbReference>
<sequence length="332" mass="37283">MPHFLQLVSTTLLLTLALFSCSATGKRHAQTPVPLETSFEVVDTTHTRTVTAQPYPMVEIPENVREPLQRAQYALTHFFDRWPEAAMEQVVDSAAMEQGLVDYLYVYSNMPAGSVTQEDLLRPLKLMRGKALSEALRLYTKYLYESGSPLKNHNLYIQALQWATTAPQVEYVDQVVYKDMLSIVSQNRVGTPASDFVITLAQSAAEGYTFADTTLYALRSKPKVVIFYTPGCDRCTHLLEEVAHDQILQRAYQAGKVDILYVSLVYERSEWEQGLSALPPFGTPAFNADLRLLEKSLYDLAVTPVIYVISSDGVVLQREASLAEVRHYVSTL</sequence>
<dbReference type="EMBL" id="ACLR01000059">
    <property type="protein sequence ID" value="EEK17458.1"/>
    <property type="molecule type" value="Genomic_DNA"/>
</dbReference>
<dbReference type="STRING" id="596327.PORUE0001_1652"/>
<feature type="chain" id="PRO_5002916463" description="Thioredoxin domain-containing protein" evidence="1">
    <location>
        <begin position="30"/>
        <end position="332"/>
    </location>
</feature>
<dbReference type="PROSITE" id="PS51352">
    <property type="entry name" value="THIOREDOXIN_2"/>
    <property type="match status" value="1"/>
</dbReference>
<dbReference type="InterPro" id="IPR013766">
    <property type="entry name" value="Thioredoxin_domain"/>
</dbReference>
<evidence type="ECO:0000313" key="3">
    <source>
        <dbReference type="EMBL" id="EEK17458.1"/>
    </source>
</evidence>
<dbReference type="InterPro" id="IPR036249">
    <property type="entry name" value="Thioredoxin-like_sf"/>
</dbReference>
<dbReference type="Gene3D" id="3.40.30.10">
    <property type="entry name" value="Glutaredoxin"/>
    <property type="match status" value="1"/>
</dbReference>
<dbReference type="SUPFAM" id="SSF52833">
    <property type="entry name" value="Thioredoxin-like"/>
    <property type="match status" value="1"/>
</dbReference>
<reference evidence="3 4" key="1">
    <citation type="submission" date="2009-04" db="EMBL/GenBank/DDBJ databases">
        <authorList>
            <person name="Sebastian Y."/>
            <person name="Madupu R."/>
            <person name="Durkin A.S."/>
            <person name="Torralba M."/>
            <person name="Methe B."/>
            <person name="Sutton G.G."/>
            <person name="Strausberg R.L."/>
            <person name="Nelson K.E."/>
        </authorList>
    </citation>
    <scope>NUCLEOTIDE SEQUENCE [LARGE SCALE GENOMIC DNA]</scope>
    <source>
        <strain evidence="3 4">60-3</strain>
    </source>
</reference>
<keyword evidence="1" id="KW-0732">Signal</keyword>
<evidence type="ECO:0000256" key="1">
    <source>
        <dbReference type="SAM" id="SignalP"/>
    </source>
</evidence>
<dbReference type="Proteomes" id="UP000003303">
    <property type="component" value="Unassembled WGS sequence"/>
</dbReference>
<feature type="signal peptide" evidence="1">
    <location>
        <begin position="1"/>
        <end position="29"/>
    </location>
</feature>
<organism evidence="3 4">
    <name type="scientific">Porphyromonas uenonis 60-3</name>
    <dbReference type="NCBI Taxonomy" id="596327"/>
    <lineage>
        <taxon>Bacteria</taxon>
        <taxon>Pseudomonadati</taxon>
        <taxon>Bacteroidota</taxon>
        <taxon>Bacteroidia</taxon>
        <taxon>Bacteroidales</taxon>
        <taxon>Porphyromonadaceae</taxon>
        <taxon>Porphyromonas</taxon>
    </lineage>
</organism>